<geneLocation type="plasmid" evidence="3 4">
    <name>punmamed1</name>
</geneLocation>
<dbReference type="InterPro" id="IPR011050">
    <property type="entry name" value="Pectin_lyase_fold/virulence"/>
</dbReference>
<dbReference type="PROSITE" id="PS51318">
    <property type="entry name" value="TAT"/>
    <property type="match status" value="1"/>
</dbReference>
<dbReference type="EMBL" id="CP115301">
    <property type="protein sequence ID" value="WBO69652.1"/>
    <property type="molecule type" value="Genomic_DNA"/>
</dbReference>
<evidence type="ECO:0008006" key="5">
    <source>
        <dbReference type="Google" id="ProtNLM"/>
    </source>
</evidence>
<feature type="signal peptide" evidence="2">
    <location>
        <begin position="1"/>
        <end position="30"/>
    </location>
</feature>
<organism evidence="3 4">
    <name type="scientific">Streptomyces camelliae</name>
    <dbReference type="NCBI Taxonomy" id="3004093"/>
    <lineage>
        <taxon>Bacteria</taxon>
        <taxon>Bacillati</taxon>
        <taxon>Actinomycetota</taxon>
        <taxon>Actinomycetes</taxon>
        <taxon>Kitasatosporales</taxon>
        <taxon>Streptomycetaceae</taxon>
        <taxon>Streptomyces</taxon>
    </lineage>
</organism>
<dbReference type="Proteomes" id="UP001212326">
    <property type="component" value="Plasmid punmamed1"/>
</dbReference>
<evidence type="ECO:0000313" key="3">
    <source>
        <dbReference type="EMBL" id="WBO69652.1"/>
    </source>
</evidence>
<protein>
    <recommendedName>
        <fullName evidence="5">Right handed beta helix domain-containing protein</fullName>
    </recommendedName>
</protein>
<proteinExistence type="predicted"/>
<dbReference type="RefSeq" id="WP_270086829.1">
    <property type="nucleotide sequence ID" value="NZ_CP115301.1"/>
</dbReference>
<keyword evidence="3" id="KW-0614">Plasmid</keyword>
<dbReference type="Gene3D" id="2.160.20.10">
    <property type="entry name" value="Single-stranded right-handed beta-helix, Pectin lyase-like"/>
    <property type="match status" value="1"/>
</dbReference>
<gene>
    <name evidence="3" type="ORF">O1G22_43720</name>
</gene>
<evidence type="ECO:0000313" key="4">
    <source>
        <dbReference type="Proteomes" id="UP001212326"/>
    </source>
</evidence>
<feature type="region of interest" description="Disordered" evidence="1">
    <location>
        <begin position="430"/>
        <end position="455"/>
    </location>
</feature>
<name>A0ABY7PGW9_9ACTN</name>
<dbReference type="InterPro" id="IPR006311">
    <property type="entry name" value="TAT_signal"/>
</dbReference>
<sequence>MGQRSAPRRNRLLPALLGTLALTAGGVAPAAAAHDREDPQVLLVCNASTVSCPSSSTHQYGTIQAAVDAARTGDWVLVWPGVYHEKATKEAGVLITTPGIHIRGLDRNRVVVDGSNGSAAQPCPADSTLKDTTGRSGIEVSKADDVSIENLTVCNYLSGTDGSGGNQIWWNGGDGSGQIGLHGYHGAYLTATSGYGSADPSASMAQYGIFASNATGPAEIAHTYASNMGDSDYYVGACRNICGVTLTDAHGQNSAIGFSGTNSGGYTISDSEFDNNRTGIVVNSLNNDDAPPPQDGSCVGAPQRSCTFIEHNFIHENNNPNVPVSGLAGAIGAGIEISGGHGDTIRGNRIERQGSWGVVLHDFPDSETPPPLSHCQGGVQLTGVCVFLSYGNVVAANQFSGNGSFGNPTNGDLANESTTAPHNCFFGNRGTGGGAPTSDPASIQSRAVDGPPCGQGAGVGDDQLLAGELVCAAGFGPCPVPDAAYPQRTRLELASSAPQVSMRRPCAGLPKNAFCG</sequence>
<keyword evidence="2" id="KW-0732">Signal</keyword>
<reference evidence="3 4" key="1">
    <citation type="submission" date="2022-12" db="EMBL/GenBank/DDBJ databases">
        <title>HUAS 2-6.</title>
        <authorList>
            <person name="Mo P."/>
        </authorList>
    </citation>
    <scope>NUCLEOTIDE SEQUENCE [LARGE SCALE GENOMIC DNA]</scope>
    <source>
        <strain evidence="3 4">HUAS 2-6</strain>
        <plasmid evidence="3 4">punmamed1</plasmid>
    </source>
</reference>
<dbReference type="SUPFAM" id="SSF51126">
    <property type="entry name" value="Pectin lyase-like"/>
    <property type="match status" value="1"/>
</dbReference>
<dbReference type="InterPro" id="IPR012334">
    <property type="entry name" value="Pectin_lyas_fold"/>
</dbReference>
<evidence type="ECO:0000256" key="2">
    <source>
        <dbReference type="SAM" id="SignalP"/>
    </source>
</evidence>
<keyword evidence="4" id="KW-1185">Reference proteome</keyword>
<accession>A0ABY7PGW9</accession>
<evidence type="ECO:0000256" key="1">
    <source>
        <dbReference type="SAM" id="MobiDB-lite"/>
    </source>
</evidence>
<feature type="chain" id="PRO_5045072104" description="Right handed beta helix domain-containing protein" evidence="2">
    <location>
        <begin position="31"/>
        <end position="516"/>
    </location>
</feature>